<feature type="transmembrane region" description="Helical" evidence="1">
    <location>
        <begin position="54"/>
        <end position="74"/>
    </location>
</feature>
<feature type="transmembrane region" description="Helical" evidence="1">
    <location>
        <begin position="86"/>
        <end position="104"/>
    </location>
</feature>
<keyword evidence="1" id="KW-0812">Transmembrane</keyword>
<comment type="caution">
    <text evidence="2">The sequence shown here is derived from an EMBL/GenBank/DDBJ whole genome shotgun (WGS) entry which is preliminary data.</text>
</comment>
<reference evidence="2" key="1">
    <citation type="journal article" date="2021" name="Open Biol.">
        <title>Shared evolutionary footprints suggest mitochondrial oxidative damage underlies multiple complex I losses in fungi.</title>
        <authorList>
            <person name="Schikora-Tamarit M.A."/>
            <person name="Marcet-Houben M."/>
            <person name="Nosek J."/>
            <person name="Gabaldon T."/>
        </authorList>
    </citation>
    <scope>NUCLEOTIDE SEQUENCE</scope>
    <source>
        <strain evidence="2">CBS2887</strain>
    </source>
</reference>
<name>A0A9P8QFM7_WICPI</name>
<evidence type="ECO:0000313" key="2">
    <source>
        <dbReference type="EMBL" id="KAH3688380.1"/>
    </source>
</evidence>
<gene>
    <name evidence="2" type="ORF">WICPIJ_000637</name>
</gene>
<proteinExistence type="predicted"/>
<dbReference type="EMBL" id="JAEUBG010000369">
    <property type="protein sequence ID" value="KAH3688380.1"/>
    <property type="molecule type" value="Genomic_DNA"/>
</dbReference>
<organism evidence="2 3">
    <name type="scientific">Wickerhamomyces pijperi</name>
    <name type="common">Yeast</name>
    <name type="synonym">Pichia pijperi</name>
    <dbReference type="NCBI Taxonomy" id="599730"/>
    <lineage>
        <taxon>Eukaryota</taxon>
        <taxon>Fungi</taxon>
        <taxon>Dikarya</taxon>
        <taxon>Ascomycota</taxon>
        <taxon>Saccharomycotina</taxon>
        <taxon>Saccharomycetes</taxon>
        <taxon>Phaffomycetales</taxon>
        <taxon>Wickerhamomycetaceae</taxon>
        <taxon>Wickerhamomyces</taxon>
    </lineage>
</organism>
<keyword evidence="3" id="KW-1185">Reference proteome</keyword>
<accession>A0A9P8QFM7</accession>
<evidence type="ECO:0000313" key="3">
    <source>
        <dbReference type="Proteomes" id="UP000774326"/>
    </source>
</evidence>
<reference evidence="2" key="2">
    <citation type="submission" date="2021-01" db="EMBL/GenBank/DDBJ databases">
        <authorList>
            <person name="Schikora-Tamarit M.A."/>
        </authorList>
    </citation>
    <scope>NUCLEOTIDE SEQUENCE</scope>
    <source>
        <strain evidence="2">CBS2887</strain>
    </source>
</reference>
<keyword evidence="1" id="KW-1133">Transmembrane helix</keyword>
<dbReference type="AlphaFoldDB" id="A0A9P8QFM7"/>
<sequence>MSTSLNTCLIGEVALYHFSKIKPLFAFLSSLAVVPDVEAAAFFLILYGTKFFNVSLLSLVTAETTVITSPFPFNFKKPSFSMTFKYLAAFFQDVFFIWIDGWLASGKLSLMWFMNSDAGSGNFNGEEG</sequence>
<feature type="transmembrane region" description="Helical" evidence="1">
    <location>
        <begin position="24"/>
        <end position="48"/>
    </location>
</feature>
<dbReference type="Proteomes" id="UP000774326">
    <property type="component" value="Unassembled WGS sequence"/>
</dbReference>
<evidence type="ECO:0000256" key="1">
    <source>
        <dbReference type="SAM" id="Phobius"/>
    </source>
</evidence>
<protein>
    <submittedName>
        <fullName evidence="2">Uncharacterized protein</fullName>
    </submittedName>
</protein>
<keyword evidence="1" id="KW-0472">Membrane</keyword>